<organism evidence="4 5">
    <name type="scientific">Hymenobacter cavernae</name>
    <dbReference type="NCBI Taxonomy" id="2044852"/>
    <lineage>
        <taxon>Bacteria</taxon>
        <taxon>Pseudomonadati</taxon>
        <taxon>Bacteroidota</taxon>
        <taxon>Cytophagia</taxon>
        <taxon>Cytophagales</taxon>
        <taxon>Hymenobacteraceae</taxon>
        <taxon>Hymenobacter</taxon>
    </lineage>
</organism>
<reference evidence="5" key="1">
    <citation type="journal article" date="2019" name="Int. J. Syst. Evol. Microbiol.">
        <title>The Global Catalogue of Microorganisms (GCM) 10K type strain sequencing project: providing services to taxonomists for standard genome sequencing and annotation.</title>
        <authorList>
            <consortium name="The Broad Institute Genomics Platform"/>
            <consortium name="The Broad Institute Genome Sequencing Center for Infectious Disease"/>
            <person name="Wu L."/>
            <person name="Ma J."/>
        </authorList>
    </citation>
    <scope>NUCLEOTIDE SEQUENCE [LARGE SCALE GENOMIC DNA]</scope>
    <source>
        <strain evidence="5">CGMCC 1.15197</strain>
    </source>
</reference>
<dbReference type="Pfam" id="PF14870">
    <property type="entry name" value="PSII_BNR"/>
    <property type="match status" value="2"/>
</dbReference>
<accession>A0ABQ1UPK5</accession>
<evidence type="ECO:0000313" key="5">
    <source>
        <dbReference type="Proteomes" id="UP000632273"/>
    </source>
</evidence>
<comment type="caution">
    <text evidence="4">The sequence shown here is derived from an EMBL/GenBank/DDBJ whole genome shotgun (WGS) entry which is preliminary data.</text>
</comment>
<evidence type="ECO:0000313" key="4">
    <source>
        <dbReference type="EMBL" id="GGF22037.1"/>
    </source>
</evidence>
<dbReference type="InterPro" id="IPR015943">
    <property type="entry name" value="WD40/YVTN_repeat-like_dom_sf"/>
</dbReference>
<evidence type="ECO:0000259" key="3">
    <source>
        <dbReference type="Pfam" id="PF14870"/>
    </source>
</evidence>
<dbReference type="EMBL" id="BMHT01000007">
    <property type="protein sequence ID" value="GGF22037.1"/>
    <property type="molecule type" value="Genomic_DNA"/>
</dbReference>
<dbReference type="PANTHER" id="PTHR47199">
    <property type="entry name" value="PHOTOSYSTEM II STABILITY/ASSEMBLY FACTOR HCF136, CHLOROPLASTIC"/>
    <property type="match status" value="1"/>
</dbReference>
<dbReference type="PANTHER" id="PTHR47199:SF2">
    <property type="entry name" value="PHOTOSYSTEM II STABILITY_ASSEMBLY FACTOR HCF136, CHLOROPLASTIC"/>
    <property type="match status" value="1"/>
</dbReference>
<sequence>MRFEDLAVPASIRPQTLATVDFISATQGFVGGAQGIILATTDGGQSWQDRSQKVLGDVNKLLFTSATNGWAGTSTGLYRTIDGGVSWKRQEYLPVEDIQLVTAKVGYAVGPDNTILRTNDGGASWSSQNAYNWYPRLDLHAVSFTSADSGVAVGSEYAIYKTTNGGLNWDRNSLGGFPNMYDVVRYRNGKGFVWVGGAKNTGIEGGGFQEVFPVPGSTTTSNWTIYRVHPSNTFTIRGLAQWQDNIVAVGDWSIIRKHKEYSKYDSPWVQVLGPDGTTIRHNYRAADFSDASTFFAVGDSGTVSRFHYN</sequence>
<evidence type="ECO:0000256" key="1">
    <source>
        <dbReference type="ARBA" id="ARBA00022531"/>
    </source>
</evidence>
<protein>
    <recommendedName>
        <fullName evidence="3">Photosynthesis system II assembly factor Ycf48/Hcf136-like domain-containing protein</fullName>
    </recommendedName>
</protein>
<gene>
    <name evidence="4" type="ORF">GCM10011383_37080</name>
</gene>
<keyword evidence="2" id="KW-0604">Photosystem II</keyword>
<feature type="domain" description="Photosynthesis system II assembly factor Ycf48/Hcf136-like" evidence="3">
    <location>
        <begin position="95"/>
        <end position="174"/>
    </location>
</feature>
<dbReference type="RefSeq" id="WP_188815546.1">
    <property type="nucleotide sequence ID" value="NZ_BMHT01000007.1"/>
</dbReference>
<dbReference type="InterPro" id="IPR028203">
    <property type="entry name" value="PSII_CF48-like_dom"/>
</dbReference>
<evidence type="ECO:0000256" key="2">
    <source>
        <dbReference type="ARBA" id="ARBA00023276"/>
    </source>
</evidence>
<proteinExistence type="predicted"/>
<feature type="domain" description="Photosynthesis system II assembly factor Ycf48/Hcf136-like" evidence="3">
    <location>
        <begin position="15"/>
        <end position="89"/>
    </location>
</feature>
<dbReference type="Gene3D" id="2.130.10.10">
    <property type="entry name" value="YVTN repeat-like/Quinoprotein amine dehydrogenase"/>
    <property type="match status" value="1"/>
</dbReference>
<name>A0ABQ1UPK5_9BACT</name>
<dbReference type="SUPFAM" id="SSF110296">
    <property type="entry name" value="Oligoxyloglucan reducing end-specific cellobiohydrolase"/>
    <property type="match status" value="1"/>
</dbReference>
<keyword evidence="1" id="KW-0602">Photosynthesis</keyword>
<dbReference type="Proteomes" id="UP000632273">
    <property type="component" value="Unassembled WGS sequence"/>
</dbReference>
<keyword evidence="5" id="KW-1185">Reference proteome</keyword>